<dbReference type="InterPro" id="IPR053226">
    <property type="entry name" value="Pyrrolopyrazine_biosynth_F"/>
</dbReference>
<proteinExistence type="predicted"/>
<dbReference type="GeneID" id="97278959"/>
<dbReference type="Gene3D" id="3.40.50.300">
    <property type="entry name" value="P-loop containing nucleotide triphosphate hydrolases"/>
    <property type="match status" value="1"/>
</dbReference>
<dbReference type="InterPro" id="IPR027417">
    <property type="entry name" value="P-loop_NTPase"/>
</dbReference>
<accession>A0ABZ1KEC1</accession>
<dbReference type="PANTHER" id="PTHR48419">
    <property type="entry name" value="SULFOTRANSFERASE DOMAIN-CONTAINING PROTEIN"/>
    <property type="match status" value="1"/>
</dbReference>
<evidence type="ECO:0000313" key="2">
    <source>
        <dbReference type="Proteomes" id="UP001622557"/>
    </source>
</evidence>
<dbReference type="PANTHER" id="PTHR48419:SF1">
    <property type="entry name" value="SULFOTRANSFERASE DOMAIN-CONTAINING PROTEIN"/>
    <property type="match status" value="1"/>
</dbReference>
<gene>
    <name evidence="1" type="ORF">OG350_01015</name>
</gene>
<keyword evidence="2" id="KW-1185">Reference proteome</keyword>
<name>A0ABZ1KEC1_STRAH</name>
<sequence>MSQVHLPRILALWSAPRCRSTAFFRMMAERGDFQLLHEPFSYLAEFGSVEVAGERIGSEPDLLAAIRRLAAEQPLFFKDTTDERYPGVLADTGFLREARHTFIVRDPVETIASYYAINPEVKIHQIGFEAQYELFQRVWEITGERPVVVDAGDLVAAPEQTVKAYCDALSLPYVAEALSWNEGSRGEWAPSEKWHKDVSNSRGFEAKSGGDRVDVRNHPVLASYLEHHLPFYRELSSHRLGA</sequence>
<dbReference type="Proteomes" id="UP001622557">
    <property type="component" value="Chromosome"/>
</dbReference>
<organism evidence="1 2">
    <name type="scientific">Streptomyces achromogenes</name>
    <dbReference type="NCBI Taxonomy" id="67255"/>
    <lineage>
        <taxon>Bacteria</taxon>
        <taxon>Bacillati</taxon>
        <taxon>Actinomycetota</taxon>
        <taxon>Actinomycetes</taxon>
        <taxon>Kitasatosporales</taxon>
        <taxon>Streptomycetaceae</taxon>
        <taxon>Streptomyces</taxon>
    </lineage>
</organism>
<dbReference type="SUPFAM" id="SSF52540">
    <property type="entry name" value="P-loop containing nucleoside triphosphate hydrolases"/>
    <property type="match status" value="1"/>
</dbReference>
<evidence type="ECO:0000313" key="1">
    <source>
        <dbReference type="EMBL" id="WTQ78963.1"/>
    </source>
</evidence>
<dbReference type="EMBL" id="CP108164">
    <property type="protein sequence ID" value="WTQ78963.1"/>
    <property type="molecule type" value="Genomic_DNA"/>
</dbReference>
<reference evidence="1 2" key="1">
    <citation type="submission" date="2022-10" db="EMBL/GenBank/DDBJ databases">
        <title>The complete genomes of actinobacterial strains from the NBC collection.</title>
        <authorList>
            <person name="Joergensen T.S."/>
            <person name="Alvarez Arevalo M."/>
            <person name="Sterndorff E.B."/>
            <person name="Faurdal D."/>
            <person name="Vuksanovic O."/>
            <person name="Mourched A.-S."/>
            <person name="Charusanti P."/>
            <person name="Shaw S."/>
            <person name="Blin K."/>
            <person name="Weber T."/>
        </authorList>
    </citation>
    <scope>NUCLEOTIDE SEQUENCE [LARGE SCALE GENOMIC DNA]</scope>
    <source>
        <strain evidence="1 2">NBC_00156</strain>
    </source>
</reference>
<dbReference type="Pfam" id="PF19798">
    <property type="entry name" value="Sulfotransfer_5"/>
    <property type="match status" value="1"/>
</dbReference>
<dbReference type="RefSeq" id="WP_030617543.1">
    <property type="nucleotide sequence ID" value="NZ_CP108164.1"/>
</dbReference>
<protein>
    <submittedName>
        <fullName evidence="1">Sulfotransferase family protein</fullName>
    </submittedName>
</protein>